<organism evidence="2 3">
    <name type="scientific">Luteolibacter algae</name>
    <dbReference type="NCBI Taxonomy" id="454151"/>
    <lineage>
        <taxon>Bacteria</taxon>
        <taxon>Pseudomonadati</taxon>
        <taxon>Verrucomicrobiota</taxon>
        <taxon>Verrucomicrobiia</taxon>
        <taxon>Verrucomicrobiales</taxon>
        <taxon>Verrucomicrobiaceae</taxon>
        <taxon>Luteolibacter</taxon>
    </lineage>
</organism>
<dbReference type="InterPro" id="IPR005532">
    <property type="entry name" value="SUMF_dom"/>
</dbReference>
<dbReference type="Proteomes" id="UP001597375">
    <property type="component" value="Unassembled WGS sequence"/>
</dbReference>
<keyword evidence="3" id="KW-1185">Reference proteome</keyword>
<dbReference type="InterPro" id="IPR042095">
    <property type="entry name" value="SUMF_sf"/>
</dbReference>
<evidence type="ECO:0000313" key="2">
    <source>
        <dbReference type="EMBL" id="MFD2256551.1"/>
    </source>
</evidence>
<evidence type="ECO:0000313" key="3">
    <source>
        <dbReference type="Proteomes" id="UP001597375"/>
    </source>
</evidence>
<feature type="domain" description="Sulfatase-modifying factor enzyme-like" evidence="1">
    <location>
        <begin position="1"/>
        <end position="223"/>
    </location>
</feature>
<dbReference type="PANTHER" id="PTHR23150:SF19">
    <property type="entry name" value="FORMYLGLYCINE-GENERATING ENZYME"/>
    <property type="match status" value="1"/>
</dbReference>
<gene>
    <name evidence="2" type="ORF">ACFSSA_07680</name>
</gene>
<dbReference type="InterPro" id="IPR016187">
    <property type="entry name" value="CTDL_fold"/>
</dbReference>
<dbReference type="InterPro" id="IPR051043">
    <property type="entry name" value="Sulfatase_Mod_Factor_Kinase"/>
</dbReference>
<dbReference type="PANTHER" id="PTHR23150">
    <property type="entry name" value="SULFATASE MODIFYING FACTOR 1, 2"/>
    <property type="match status" value="1"/>
</dbReference>
<reference evidence="3" key="1">
    <citation type="journal article" date="2019" name="Int. J. Syst. Evol. Microbiol.">
        <title>The Global Catalogue of Microorganisms (GCM) 10K type strain sequencing project: providing services to taxonomists for standard genome sequencing and annotation.</title>
        <authorList>
            <consortium name="The Broad Institute Genomics Platform"/>
            <consortium name="The Broad Institute Genome Sequencing Center for Infectious Disease"/>
            <person name="Wu L."/>
            <person name="Ma J."/>
        </authorList>
    </citation>
    <scope>NUCLEOTIDE SEQUENCE [LARGE SCALE GENOMIC DNA]</scope>
    <source>
        <strain evidence="3">CGMCC 4.7106</strain>
    </source>
</reference>
<protein>
    <submittedName>
        <fullName evidence="2">Formylglycine-generating enzyme family protein</fullName>
    </submittedName>
</protein>
<accession>A0ABW5DAA4</accession>
<dbReference type="SUPFAM" id="SSF56436">
    <property type="entry name" value="C-type lectin-like"/>
    <property type="match status" value="1"/>
</dbReference>
<dbReference type="EMBL" id="JBHUIT010000008">
    <property type="protein sequence ID" value="MFD2256551.1"/>
    <property type="molecule type" value="Genomic_DNA"/>
</dbReference>
<name>A0ABW5DAA4_9BACT</name>
<dbReference type="Gene3D" id="3.90.1580.10">
    <property type="entry name" value="paralog of FGE (formylglycine-generating enzyme)"/>
    <property type="match status" value="1"/>
</dbReference>
<dbReference type="Pfam" id="PF03781">
    <property type="entry name" value="FGE-sulfatase"/>
    <property type="match status" value="1"/>
</dbReference>
<comment type="caution">
    <text evidence="2">The sequence shown here is derived from an EMBL/GenBank/DDBJ whole genome shotgun (WGS) entry which is preliminary data.</text>
</comment>
<sequence>MIEIPAGSFVMGGVEQDKFVTEIELPLHYVEVRESFLMSETPVTRSLWLEVMGSLPAGNIPYLDDAAPVVCVSFHDALAFCRELGAGYRLPTEAEWEYACRSGSSTIFPGCSNISTGDANYLYDEFGFQVGKGTPCRVRSYGRNAFGLSDMIGNVCEWVMDLWHPGFATAPADTTAWIVGGKKGCRVVRGGGWDHLPRVLRASWRDWAPENARWDNLGLRVVKDF</sequence>
<proteinExistence type="predicted"/>
<evidence type="ECO:0000259" key="1">
    <source>
        <dbReference type="Pfam" id="PF03781"/>
    </source>
</evidence>